<evidence type="ECO:0000256" key="1">
    <source>
        <dbReference type="SAM" id="MobiDB-lite"/>
    </source>
</evidence>
<feature type="region of interest" description="Disordered" evidence="1">
    <location>
        <begin position="1"/>
        <end position="34"/>
    </location>
</feature>
<reference evidence="2" key="1">
    <citation type="journal article" date="2019" name="MBio">
        <title>Virus Genomes from Deep Sea Sediments Expand the Ocean Megavirome and Support Independent Origins of Viral Gigantism.</title>
        <authorList>
            <person name="Backstrom D."/>
            <person name="Yutin N."/>
            <person name="Jorgensen S.L."/>
            <person name="Dharamshi J."/>
            <person name="Homa F."/>
            <person name="Zaremba-Niedwiedzka K."/>
            <person name="Spang A."/>
            <person name="Wolf Y.I."/>
            <person name="Koonin E.V."/>
            <person name="Ettema T.J."/>
        </authorList>
    </citation>
    <scope>NUCLEOTIDE SEQUENCE</scope>
</reference>
<gene>
    <name evidence="2" type="ORF">LCMiAC02_04320</name>
</gene>
<dbReference type="EMBL" id="MK500415">
    <property type="protein sequence ID" value="QBK89337.1"/>
    <property type="molecule type" value="Genomic_DNA"/>
</dbReference>
<organism evidence="2">
    <name type="scientific">Mimivirus LCMiAC02</name>
    <dbReference type="NCBI Taxonomy" id="2506609"/>
    <lineage>
        <taxon>Viruses</taxon>
        <taxon>Varidnaviria</taxon>
        <taxon>Bamfordvirae</taxon>
        <taxon>Nucleocytoviricota</taxon>
        <taxon>Megaviricetes</taxon>
        <taxon>Imitervirales</taxon>
        <taxon>Mimiviridae</taxon>
        <taxon>Klosneuvirinae</taxon>
    </lineage>
</organism>
<feature type="compositionally biased region" description="Low complexity" evidence="1">
    <location>
        <begin position="24"/>
        <end position="33"/>
    </location>
</feature>
<accession>A0A4D5XF17</accession>
<proteinExistence type="predicted"/>
<evidence type="ECO:0000313" key="2">
    <source>
        <dbReference type="EMBL" id="QBK89337.1"/>
    </source>
</evidence>
<sequence>MKRKGYQFRGSGDRAKKRRKLDQQEQPEQLEQPKVQHRITKERELKKMFTICCMKMKSWGGYDQSKKILIKWKDSKYKEEDLLLWDFMKLNELFSSDNRDFFEACFKKFNMGQLKSILKLRDYKLNKEYIKGTYKADCIESCLSLLTDTLTCWEKRVIEQENTINTNEGSVDLTIDSTIYGLPVEVFKIILYYIPHNIRLNKIGLVNELWYSIVLSTFDDKKFKLNVGSVLERIPYSAKKSIRLLNLVYNNNSKVTNFENQLKLGQFPISKSIFKSSIIDSITWLKFETSHGENMQRIQKRWFNKKFICKKLYHLEINTKFGTRFHSLQKKGTDKFVLSDKCYPNVKLLTLYRSGTIEKNFYIDVERSSTFLKQIKRMNLEYHINIITFINDNDVSLPTEIFKKTINLEELYINMSTNYIKPSTVKLRIVKLSEWILKLKKVEISILDSYYREDKNSQFLLWLIGWGDRVIFHNNTNLRELTIKLQNVISRFGANRDKYNLVWYRNHTSSEVKKIFELNNRLNIIKILKIITHTNNEEFNFDLVNNERFNFTSINNGLKLNLDNLNNGLLMDKMQTDIYFTDSTDINDIYLKLASLSEWVMRNAFLNEKSNLKEIRMIVHWPFTNLQGGSDHKLKIIISNMMDKYRQALDKSLGSFSLVVKVDHRKNIVTFVWRKTSWVL</sequence>
<name>A0A4D5XF17_9VIRU</name>
<protein>
    <submittedName>
        <fullName evidence="2">Uncharacterized protein</fullName>
    </submittedName>
</protein>